<organism evidence="1">
    <name type="scientific">bioreactor metagenome</name>
    <dbReference type="NCBI Taxonomy" id="1076179"/>
    <lineage>
        <taxon>unclassified sequences</taxon>
        <taxon>metagenomes</taxon>
        <taxon>ecological metagenomes</taxon>
    </lineage>
</organism>
<accession>A0A644XRK1</accession>
<proteinExistence type="predicted"/>
<comment type="caution">
    <text evidence="1">The sequence shown here is derived from an EMBL/GenBank/DDBJ whole genome shotgun (WGS) entry which is preliminary data.</text>
</comment>
<dbReference type="EMBL" id="VSSQ01003002">
    <property type="protein sequence ID" value="MPM18537.1"/>
    <property type="molecule type" value="Genomic_DNA"/>
</dbReference>
<reference evidence="1" key="1">
    <citation type="submission" date="2019-08" db="EMBL/GenBank/DDBJ databases">
        <authorList>
            <person name="Kucharzyk K."/>
            <person name="Murdoch R.W."/>
            <person name="Higgins S."/>
            <person name="Loffler F."/>
        </authorList>
    </citation>
    <scope>NUCLEOTIDE SEQUENCE</scope>
</reference>
<sequence>MLFQYSEKNNTLSVEHAIVRKAGTEMKFSKSGKGIVMLQFNMLQISYGGESNSSLGYIMLEGLEPGRNFTWGFSIQRTLGSNMQLNFIYDGRASKDNPVVHTGNVQVRVFF</sequence>
<gene>
    <name evidence="1" type="ORF">SDC9_64949</name>
</gene>
<evidence type="ECO:0000313" key="1">
    <source>
        <dbReference type="EMBL" id="MPM18537.1"/>
    </source>
</evidence>
<dbReference type="AlphaFoldDB" id="A0A644XRK1"/>
<name>A0A644XRK1_9ZZZZ</name>
<protein>
    <submittedName>
        <fullName evidence="1">Uncharacterized protein</fullName>
    </submittedName>
</protein>